<feature type="domain" description="NFACT RNA-binding" evidence="2">
    <location>
        <begin position="394"/>
        <end position="483"/>
    </location>
</feature>
<dbReference type="InterPro" id="IPR008532">
    <property type="entry name" value="NFACT_RNA-bd"/>
</dbReference>
<dbReference type="AlphaFoldDB" id="A0A975EYF6"/>
<dbReference type="Pfam" id="PF05833">
    <property type="entry name" value="NFACT_N"/>
    <property type="match status" value="2"/>
</dbReference>
<sequence length="519" mass="59617">MSLNCNEINLILKELDLPGAFIQDIIQPGFDTVALCTYKNGAAKTVIICTKPNSCRINETYKKIPKNDKPLRFMEFLRSKIRGYKIASCKQIDLERIIKMELRHGAEDEYFNMFIRLWSSAANIILCDKNNNILDSMYRRPSKGEVSGRIYIPPEINETETARASKENKAENYEPAAADSANGITSIPTELPPKDSYPVRRFDDIEEEYRKANPSKGPLTFNQKIDIWYSEYAQALSREALLEQAKKWYNSHKSRQENALERLTVKQKNFKNAVSLKHQGDLILSCIGRPIDKNSNFLECRDFTTGSAVRIKIDPSKTVQENAAAYYNRYKKEMSGATELEYEIDSAKKALAALERSYEAIKKETNPIKIEQMLRKSLTPKQQEKKNRPGLDYTVDGWYILVGRDADENDELLRRHAKGSDLWLHTRDCPGGFVFIKNREGKTVPLKILLYAGNLAVYHSKARKSKKADLYYTHVKYLRRAKNGPKGLVIPTQEKNLTIELDDRILKELDQIRAQEEEP</sequence>
<keyword evidence="1" id="KW-0175">Coiled coil</keyword>
<dbReference type="EMBL" id="CP054257">
    <property type="protein sequence ID" value="QTQ11194.1"/>
    <property type="molecule type" value="Genomic_DNA"/>
</dbReference>
<dbReference type="Gene3D" id="2.30.310.10">
    <property type="entry name" value="ibrinogen binding protein from staphylococcus aureus domain"/>
    <property type="match status" value="1"/>
</dbReference>
<dbReference type="RefSeq" id="WP_210117989.1">
    <property type="nucleotide sequence ID" value="NZ_CP054257.1"/>
</dbReference>
<evidence type="ECO:0000256" key="1">
    <source>
        <dbReference type="SAM" id="Coils"/>
    </source>
</evidence>
<feature type="coiled-coil region" evidence="1">
    <location>
        <begin position="337"/>
        <end position="364"/>
    </location>
</feature>
<gene>
    <name evidence="3" type="ORF">HRI96_02675</name>
</gene>
<dbReference type="Pfam" id="PF05670">
    <property type="entry name" value="NFACT-R_1"/>
    <property type="match status" value="1"/>
</dbReference>
<dbReference type="GO" id="GO:0000049">
    <property type="term" value="F:tRNA binding"/>
    <property type="evidence" value="ECO:0007669"/>
    <property type="project" value="TreeGrafter"/>
</dbReference>
<dbReference type="GO" id="GO:1990112">
    <property type="term" value="C:RQC complex"/>
    <property type="evidence" value="ECO:0007669"/>
    <property type="project" value="TreeGrafter"/>
</dbReference>
<reference evidence="3" key="1">
    <citation type="submission" date="2020-05" db="EMBL/GenBank/DDBJ databases">
        <authorList>
            <person name="Zeng H."/>
            <person name="Chan Y.K."/>
            <person name="Watt R.M."/>
        </authorList>
    </citation>
    <scope>NUCLEOTIDE SEQUENCE</scope>
    <source>
        <strain evidence="3">ATCC 700773</strain>
    </source>
</reference>
<dbReference type="Proteomes" id="UP000671995">
    <property type="component" value="Chromosome"/>
</dbReference>
<name>A0A975EYF6_9SPIR</name>
<dbReference type="PANTHER" id="PTHR15239:SF6">
    <property type="entry name" value="RIBOSOME QUALITY CONTROL COMPLEX SUBUNIT NEMF"/>
    <property type="match status" value="1"/>
</dbReference>
<dbReference type="InterPro" id="IPR051608">
    <property type="entry name" value="RQC_Subunit_NEMF"/>
</dbReference>
<dbReference type="PANTHER" id="PTHR15239">
    <property type="entry name" value="NUCLEAR EXPORT MEDIATOR FACTOR NEMF"/>
    <property type="match status" value="1"/>
</dbReference>
<protein>
    <submittedName>
        <fullName evidence="3">Fibronectin-binding domain-containing protein</fullName>
    </submittedName>
</protein>
<dbReference type="GO" id="GO:0072344">
    <property type="term" value="P:rescue of stalled ribosome"/>
    <property type="evidence" value="ECO:0007669"/>
    <property type="project" value="TreeGrafter"/>
</dbReference>
<organism evidence="3 4">
    <name type="scientific">Treponema parvum</name>
    <dbReference type="NCBI Taxonomy" id="138851"/>
    <lineage>
        <taxon>Bacteria</taxon>
        <taxon>Pseudomonadati</taxon>
        <taxon>Spirochaetota</taxon>
        <taxon>Spirochaetia</taxon>
        <taxon>Spirochaetales</taxon>
        <taxon>Treponemataceae</taxon>
        <taxon>Treponema</taxon>
    </lineage>
</organism>
<accession>A0A975EYF6</accession>
<dbReference type="GO" id="GO:0043023">
    <property type="term" value="F:ribosomal large subunit binding"/>
    <property type="evidence" value="ECO:0007669"/>
    <property type="project" value="TreeGrafter"/>
</dbReference>
<reference evidence="3" key="2">
    <citation type="journal article" date="2021" name="Microbiol. Resour. Announc.">
        <title>Complete Genome Sequences of Three Human Oral Treponema parvum Isolates.</title>
        <authorList>
            <person name="Zeng H."/>
            <person name="Watt R.M."/>
        </authorList>
    </citation>
    <scope>NUCLEOTIDE SEQUENCE</scope>
    <source>
        <strain evidence="3">ATCC 700773</strain>
    </source>
</reference>
<evidence type="ECO:0000313" key="4">
    <source>
        <dbReference type="Proteomes" id="UP000671995"/>
    </source>
</evidence>
<evidence type="ECO:0000259" key="2">
    <source>
        <dbReference type="Pfam" id="PF05670"/>
    </source>
</evidence>
<evidence type="ECO:0000313" key="3">
    <source>
        <dbReference type="EMBL" id="QTQ11194.1"/>
    </source>
</evidence>
<proteinExistence type="predicted"/>